<dbReference type="InterPro" id="IPR052741">
    <property type="entry name" value="Mitochondrial_HTD2"/>
</dbReference>
<proteinExistence type="predicted"/>
<name>A0A8J7CCV2_9PROT</name>
<dbReference type="Proteomes" id="UP000631034">
    <property type="component" value="Unassembled WGS sequence"/>
</dbReference>
<dbReference type="InterPro" id="IPR039569">
    <property type="entry name" value="FAS1-like_DH_region"/>
</dbReference>
<accession>A0A8J7CCV2</accession>
<dbReference type="GO" id="GO:0019171">
    <property type="term" value="F:(3R)-hydroxyacyl-[acyl-carrier-protein] dehydratase activity"/>
    <property type="evidence" value="ECO:0007669"/>
    <property type="project" value="TreeGrafter"/>
</dbReference>
<keyword evidence="4" id="KW-1185">Reference proteome</keyword>
<dbReference type="Pfam" id="PF13452">
    <property type="entry name" value="FAS1_DH_region"/>
    <property type="match status" value="1"/>
</dbReference>
<dbReference type="PANTHER" id="PTHR28152">
    <property type="entry name" value="HYDROXYACYL-THIOESTER DEHYDRATASE TYPE 2, MITOCHONDRIAL"/>
    <property type="match status" value="1"/>
</dbReference>
<dbReference type="AlphaFoldDB" id="A0A8J7CCV2"/>
<feature type="region of interest" description="Disordered" evidence="1">
    <location>
        <begin position="157"/>
        <end position="178"/>
    </location>
</feature>
<dbReference type="RefSeq" id="WP_192533073.1">
    <property type="nucleotide sequence ID" value="NZ_JACZHT010000001.1"/>
</dbReference>
<dbReference type="EMBL" id="JACZHT010000001">
    <property type="protein sequence ID" value="MBE1236199.1"/>
    <property type="molecule type" value="Genomic_DNA"/>
</dbReference>
<organism evidence="3 4">
    <name type="scientific">Phaeovibrio sulfidiphilus</name>
    <dbReference type="NCBI Taxonomy" id="1220600"/>
    <lineage>
        <taxon>Bacteria</taxon>
        <taxon>Pseudomonadati</taxon>
        <taxon>Pseudomonadota</taxon>
        <taxon>Alphaproteobacteria</taxon>
        <taxon>Rhodospirillales</taxon>
        <taxon>Rhodospirillaceae</taxon>
        <taxon>Phaeovibrio</taxon>
    </lineage>
</organism>
<evidence type="ECO:0000259" key="2">
    <source>
        <dbReference type="Pfam" id="PF13452"/>
    </source>
</evidence>
<feature type="compositionally biased region" description="Gly residues" evidence="1">
    <location>
        <begin position="168"/>
        <end position="178"/>
    </location>
</feature>
<dbReference type="Gene3D" id="3.10.129.10">
    <property type="entry name" value="Hotdog Thioesterase"/>
    <property type="match status" value="2"/>
</dbReference>
<dbReference type="PANTHER" id="PTHR28152:SF1">
    <property type="entry name" value="HYDROXYACYL-THIOESTER DEHYDRATASE TYPE 2, MITOCHONDRIAL"/>
    <property type="match status" value="1"/>
</dbReference>
<evidence type="ECO:0000313" key="3">
    <source>
        <dbReference type="EMBL" id="MBE1236199.1"/>
    </source>
</evidence>
<gene>
    <name evidence="3" type="ORF">IHV25_00820</name>
</gene>
<evidence type="ECO:0000313" key="4">
    <source>
        <dbReference type="Proteomes" id="UP000631034"/>
    </source>
</evidence>
<dbReference type="InterPro" id="IPR029069">
    <property type="entry name" value="HotDog_dom_sf"/>
</dbReference>
<feature type="domain" description="FAS1-like dehydratase" evidence="2">
    <location>
        <begin position="14"/>
        <end position="149"/>
    </location>
</feature>
<protein>
    <submittedName>
        <fullName evidence="3">MaoC family dehydratase N-terminal domain-containing protein</fullName>
    </submittedName>
</protein>
<reference evidence="3" key="1">
    <citation type="submission" date="2020-10" db="EMBL/GenBank/DDBJ databases">
        <title>Genome sequence of the unusual species of purple photosynthetic bacteria, Phaeovibrio sulfidiphilus DSM 23193, type strain.</title>
        <authorList>
            <person name="Kyndt J.A."/>
            <person name="Meyer T.E."/>
        </authorList>
    </citation>
    <scope>NUCLEOTIDE SEQUENCE</scope>
    <source>
        <strain evidence="3">DSM 23193</strain>
    </source>
</reference>
<sequence>MSAPGERMEALRSWIGREEVSRETLTADRVRHYCATLDLPLPVADDEALDAGAPAPGLIHFCLMTPDAPTRALSADGHPPKGGFLPPVPLPRRMWAGGSVVRTGVIRIGDTVVRRSRIADVQAREGRSGPLCFVTVQHDLTVDGRPVVSERQDLVYREAPRPADAPGPRGGSPGGGVPGACTGNGCPVSGGSARQSVPVGVYRERVELSPVLLFRFSAITFNSHRIHYDLAYAREVEGYRSLVVHGPLQACLLFHFAERLRGAPPTRFDFRSGAPLFDDAPALLQAQEAEGGGLSLWTAEENGAPAMTATALWGGTEAL</sequence>
<comment type="caution">
    <text evidence="3">The sequence shown here is derived from an EMBL/GenBank/DDBJ whole genome shotgun (WGS) entry which is preliminary data.</text>
</comment>
<evidence type="ECO:0000256" key="1">
    <source>
        <dbReference type="SAM" id="MobiDB-lite"/>
    </source>
</evidence>
<dbReference type="SUPFAM" id="SSF54637">
    <property type="entry name" value="Thioesterase/thiol ester dehydrase-isomerase"/>
    <property type="match status" value="2"/>
</dbReference>